<feature type="transmembrane region" description="Helical" evidence="6">
    <location>
        <begin position="290"/>
        <end position="309"/>
    </location>
</feature>
<evidence type="ECO:0000256" key="6">
    <source>
        <dbReference type="SAM" id="Phobius"/>
    </source>
</evidence>
<dbReference type="InterPro" id="IPR050352">
    <property type="entry name" value="ABCG_transporters"/>
</dbReference>
<dbReference type="GO" id="GO:0016020">
    <property type="term" value="C:membrane"/>
    <property type="evidence" value="ECO:0007669"/>
    <property type="project" value="UniProtKB-SubCell"/>
</dbReference>
<dbReference type="InterPro" id="IPR013525">
    <property type="entry name" value="ABC2_TM"/>
</dbReference>
<evidence type="ECO:0000313" key="9">
    <source>
        <dbReference type="Proteomes" id="UP000481153"/>
    </source>
</evidence>
<dbReference type="InterPro" id="IPR027417">
    <property type="entry name" value="P-loop_NTPase"/>
</dbReference>
<dbReference type="Pfam" id="PF01061">
    <property type="entry name" value="ABC2_membrane"/>
    <property type="match status" value="1"/>
</dbReference>
<name>A0A6G0WR24_9STRA</name>
<evidence type="ECO:0000256" key="3">
    <source>
        <dbReference type="ARBA" id="ARBA00022692"/>
    </source>
</evidence>
<feature type="transmembrane region" description="Helical" evidence="6">
    <location>
        <begin position="433"/>
        <end position="455"/>
    </location>
</feature>
<dbReference type="GO" id="GO:0005524">
    <property type="term" value="F:ATP binding"/>
    <property type="evidence" value="ECO:0007669"/>
    <property type="project" value="InterPro"/>
</dbReference>
<evidence type="ECO:0000256" key="4">
    <source>
        <dbReference type="ARBA" id="ARBA00022989"/>
    </source>
</evidence>
<evidence type="ECO:0000256" key="1">
    <source>
        <dbReference type="ARBA" id="ARBA00004141"/>
    </source>
</evidence>
<dbReference type="AlphaFoldDB" id="A0A6G0WR24"/>
<comment type="caution">
    <text evidence="8">The sequence shown here is derived from an EMBL/GenBank/DDBJ whole genome shotgun (WGS) entry which is preliminary data.</text>
</comment>
<dbReference type="PROSITE" id="PS50893">
    <property type="entry name" value="ABC_TRANSPORTER_2"/>
    <property type="match status" value="1"/>
</dbReference>
<dbReference type="VEuPathDB" id="FungiDB:AeMF1_011649"/>
<keyword evidence="3 6" id="KW-0812">Transmembrane</keyword>
<accession>A0A6G0WR24</accession>
<keyword evidence="2" id="KW-0813">Transport</keyword>
<dbReference type="InterPro" id="IPR003439">
    <property type="entry name" value="ABC_transporter-like_ATP-bd"/>
</dbReference>
<evidence type="ECO:0000313" key="8">
    <source>
        <dbReference type="EMBL" id="KAF0729894.1"/>
    </source>
</evidence>
<dbReference type="GO" id="GO:0140359">
    <property type="term" value="F:ABC-type transporter activity"/>
    <property type="evidence" value="ECO:0007669"/>
    <property type="project" value="InterPro"/>
</dbReference>
<keyword evidence="9" id="KW-1185">Reference proteome</keyword>
<dbReference type="PANTHER" id="PTHR48041">
    <property type="entry name" value="ABC TRANSPORTER G FAMILY MEMBER 28"/>
    <property type="match status" value="1"/>
</dbReference>
<dbReference type="EMBL" id="VJMJ01000159">
    <property type="protein sequence ID" value="KAF0729894.1"/>
    <property type="molecule type" value="Genomic_DNA"/>
</dbReference>
<dbReference type="InterPro" id="IPR017871">
    <property type="entry name" value="ABC_transporter-like_CS"/>
</dbReference>
<protein>
    <recommendedName>
        <fullName evidence="7">ABC transporter domain-containing protein</fullName>
    </recommendedName>
</protein>
<comment type="subcellular location">
    <subcellularLocation>
        <location evidence="1">Membrane</location>
        <topology evidence="1">Multi-pass membrane protein</topology>
    </subcellularLocation>
</comment>
<feature type="transmembrane region" description="Helical" evidence="6">
    <location>
        <begin position="399"/>
        <end position="421"/>
    </location>
</feature>
<gene>
    <name evidence="8" type="ORF">Ae201684_012535</name>
</gene>
<proteinExistence type="predicted"/>
<feature type="domain" description="ABC transporter" evidence="7">
    <location>
        <begin position="1"/>
        <end position="206"/>
    </location>
</feature>
<evidence type="ECO:0000256" key="5">
    <source>
        <dbReference type="ARBA" id="ARBA00023136"/>
    </source>
</evidence>
<keyword evidence="4 6" id="KW-1133">Transmembrane helix</keyword>
<sequence>MGPSGAGKSSLLDIVAGRNKAVKGHVKVNGEPWNDTINKYTCYVLQDDVFFHTLTVEEHFQFQAQFRMGKASTPQQRNERVQYLIDELGLRNCKDTRIGNSTVRGISGGERKRLSFATELLTNPSLLFVDEPTSGLDSFMAESVVQQMQKLAREGRTILATIHQPSSELFSLFDSLYLLSNGRTVFYGKAADSMAYFASIGYPCPNYMNPTDYFMKQIVQMDDEASKRVDEMVAQWEAKELLALRPAPEYASMDELSVHNKSRLSWFGQLRVLCKRNLTRLVRDRVAFKARFFQSLFISLIVGLIYLQLKMDQTGVQSFSGALFFIIINQVSTSSTSELVQIPLELAIISRENNGGLYGTATWYLAKNVSEFPMQIFFPMSFLIPLYFMVGFGPRHVSLFFTFYLFLVFVNSTATGLGYMISCSVRRPDLAPLWAWQSFYHVLCLAACSSTRTIFCLA</sequence>
<dbReference type="GO" id="GO:0016887">
    <property type="term" value="F:ATP hydrolysis activity"/>
    <property type="evidence" value="ECO:0007669"/>
    <property type="project" value="InterPro"/>
</dbReference>
<dbReference type="Proteomes" id="UP000481153">
    <property type="component" value="Unassembled WGS sequence"/>
</dbReference>
<dbReference type="Gene3D" id="3.40.50.300">
    <property type="entry name" value="P-loop containing nucleotide triphosphate hydrolases"/>
    <property type="match status" value="1"/>
</dbReference>
<dbReference type="Pfam" id="PF00005">
    <property type="entry name" value="ABC_tran"/>
    <property type="match status" value="1"/>
</dbReference>
<evidence type="ECO:0000259" key="7">
    <source>
        <dbReference type="PROSITE" id="PS50893"/>
    </source>
</evidence>
<dbReference type="Pfam" id="PF19055">
    <property type="entry name" value="ABC2_membrane_7"/>
    <property type="match status" value="1"/>
</dbReference>
<dbReference type="PANTHER" id="PTHR48041:SF139">
    <property type="entry name" value="PROTEIN SCARLET"/>
    <property type="match status" value="1"/>
</dbReference>
<keyword evidence="5 6" id="KW-0472">Membrane</keyword>
<dbReference type="InterPro" id="IPR043926">
    <property type="entry name" value="ABCG_dom"/>
</dbReference>
<dbReference type="SUPFAM" id="SSF52540">
    <property type="entry name" value="P-loop containing nucleoside triphosphate hydrolases"/>
    <property type="match status" value="1"/>
</dbReference>
<organism evidence="8 9">
    <name type="scientific">Aphanomyces euteiches</name>
    <dbReference type="NCBI Taxonomy" id="100861"/>
    <lineage>
        <taxon>Eukaryota</taxon>
        <taxon>Sar</taxon>
        <taxon>Stramenopiles</taxon>
        <taxon>Oomycota</taxon>
        <taxon>Saprolegniomycetes</taxon>
        <taxon>Saprolegniales</taxon>
        <taxon>Verrucalvaceae</taxon>
        <taxon>Aphanomyces</taxon>
    </lineage>
</organism>
<dbReference type="PROSITE" id="PS00211">
    <property type="entry name" value="ABC_TRANSPORTER_1"/>
    <property type="match status" value="1"/>
</dbReference>
<evidence type="ECO:0000256" key="2">
    <source>
        <dbReference type="ARBA" id="ARBA00022448"/>
    </source>
</evidence>
<feature type="transmembrane region" description="Helical" evidence="6">
    <location>
        <begin position="372"/>
        <end position="392"/>
    </location>
</feature>
<reference evidence="8 9" key="1">
    <citation type="submission" date="2019-07" db="EMBL/GenBank/DDBJ databases">
        <title>Genomics analysis of Aphanomyces spp. identifies a new class of oomycete effector associated with host adaptation.</title>
        <authorList>
            <person name="Gaulin E."/>
        </authorList>
    </citation>
    <scope>NUCLEOTIDE SEQUENCE [LARGE SCALE GENOMIC DNA]</scope>
    <source>
        <strain evidence="8 9">ATCC 201684</strain>
    </source>
</reference>